<dbReference type="InterPro" id="IPR050707">
    <property type="entry name" value="HTH_MetabolicPath_Reg"/>
</dbReference>
<dbReference type="Gene3D" id="3.30.450.40">
    <property type="match status" value="1"/>
</dbReference>
<keyword evidence="1" id="KW-0805">Transcription regulation</keyword>
<evidence type="ECO:0000259" key="6">
    <source>
        <dbReference type="PROSITE" id="PS51078"/>
    </source>
</evidence>
<dbReference type="RefSeq" id="WP_067874818.1">
    <property type="nucleotide sequence ID" value="NZ_JAAXOP010000007.1"/>
</dbReference>
<dbReference type="InterPro" id="IPR014757">
    <property type="entry name" value="Tscrpt_reg_IclR_C"/>
</dbReference>
<dbReference type="GO" id="GO:0003677">
    <property type="term" value="F:DNA binding"/>
    <property type="evidence" value="ECO:0007669"/>
    <property type="project" value="UniProtKB-KW"/>
</dbReference>
<dbReference type="InterPro" id="IPR036388">
    <property type="entry name" value="WH-like_DNA-bd_sf"/>
</dbReference>
<evidence type="ECO:0000256" key="4">
    <source>
        <dbReference type="SAM" id="MobiDB-lite"/>
    </source>
</evidence>
<evidence type="ECO:0000313" key="7">
    <source>
        <dbReference type="EMBL" id="NKY51562.1"/>
    </source>
</evidence>
<dbReference type="EMBL" id="JAAXOP010000007">
    <property type="protein sequence ID" value="NKY51562.1"/>
    <property type="molecule type" value="Genomic_DNA"/>
</dbReference>
<evidence type="ECO:0000313" key="8">
    <source>
        <dbReference type="Proteomes" id="UP000565711"/>
    </source>
</evidence>
<dbReference type="Proteomes" id="UP000565711">
    <property type="component" value="Unassembled WGS sequence"/>
</dbReference>
<evidence type="ECO:0000256" key="1">
    <source>
        <dbReference type="ARBA" id="ARBA00023015"/>
    </source>
</evidence>
<dbReference type="PANTHER" id="PTHR30136:SF24">
    <property type="entry name" value="HTH-TYPE TRANSCRIPTIONAL REPRESSOR ALLR"/>
    <property type="match status" value="1"/>
</dbReference>
<dbReference type="InterPro" id="IPR005471">
    <property type="entry name" value="Tscrpt_reg_IclR_N"/>
</dbReference>
<sequence>MPTDQGHRFGVDRAALLLDAFEGSDRLTLEQLVNRTGLPRSSAHRMLQRLVQLRWVHREGGYYELGTRLLELGSLAQYQSRLHRAALPFLHELHRVTGRVVHLAVLDNADVVYLEKLGRGPAARIPARIGRRQPALHTSVGKAILAHLPPDELHRILAVEHHGRGLAPPADVQRLHAELARVRDRGIAVEHGQTAHGVGCIGTPVGPPDAVIAAVSVCGAIADIRAGHLLAAPLRRAAQGIWRSYRDRGPGVTPGPRSLRSVTP</sequence>
<dbReference type="PROSITE" id="PS51078">
    <property type="entry name" value="ICLR_ED"/>
    <property type="match status" value="1"/>
</dbReference>
<evidence type="ECO:0000256" key="3">
    <source>
        <dbReference type="ARBA" id="ARBA00023163"/>
    </source>
</evidence>
<dbReference type="InterPro" id="IPR029016">
    <property type="entry name" value="GAF-like_dom_sf"/>
</dbReference>
<dbReference type="Gene3D" id="1.10.10.10">
    <property type="entry name" value="Winged helix-like DNA-binding domain superfamily/Winged helix DNA-binding domain"/>
    <property type="match status" value="1"/>
</dbReference>
<dbReference type="PANTHER" id="PTHR30136">
    <property type="entry name" value="HELIX-TURN-HELIX TRANSCRIPTIONAL REGULATOR, ICLR FAMILY"/>
    <property type="match status" value="1"/>
</dbReference>
<dbReference type="Pfam" id="PF01614">
    <property type="entry name" value="IclR_C"/>
    <property type="match status" value="1"/>
</dbReference>
<feature type="domain" description="HTH iclR-type" evidence="5">
    <location>
        <begin position="8"/>
        <end position="67"/>
    </location>
</feature>
<dbReference type="SUPFAM" id="SSF46785">
    <property type="entry name" value="Winged helix' DNA-binding domain"/>
    <property type="match status" value="1"/>
</dbReference>
<dbReference type="PROSITE" id="PS51077">
    <property type="entry name" value="HTH_ICLR"/>
    <property type="match status" value="1"/>
</dbReference>
<dbReference type="Pfam" id="PF09339">
    <property type="entry name" value="HTH_IclR"/>
    <property type="match status" value="1"/>
</dbReference>
<dbReference type="InterPro" id="IPR036390">
    <property type="entry name" value="WH_DNA-bd_sf"/>
</dbReference>
<feature type="region of interest" description="Disordered" evidence="4">
    <location>
        <begin position="245"/>
        <end position="264"/>
    </location>
</feature>
<dbReference type="AlphaFoldDB" id="A0A846Y0E8"/>
<dbReference type="GO" id="GO:0003700">
    <property type="term" value="F:DNA-binding transcription factor activity"/>
    <property type="evidence" value="ECO:0007669"/>
    <property type="project" value="TreeGrafter"/>
</dbReference>
<proteinExistence type="predicted"/>
<accession>A0A846Y0E8</accession>
<keyword evidence="3" id="KW-0804">Transcription</keyword>
<keyword evidence="2" id="KW-0238">DNA-binding</keyword>
<keyword evidence="8" id="KW-1185">Reference proteome</keyword>
<gene>
    <name evidence="7" type="ORF">HGA08_15155</name>
</gene>
<protein>
    <submittedName>
        <fullName evidence="7">IclR family transcriptional regulator</fullName>
    </submittedName>
</protein>
<name>A0A846Y0E8_9NOCA</name>
<comment type="caution">
    <text evidence="7">The sequence shown here is derived from an EMBL/GenBank/DDBJ whole genome shotgun (WGS) entry which is preliminary data.</text>
</comment>
<organism evidence="7 8">
    <name type="scientific">Nocardia vermiculata</name>
    <dbReference type="NCBI Taxonomy" id="257274"/>
    <lineage>
        <taxon>Bacteria</taxon>
        <taxon>Bacillati</taxon>
        <taxon>Actinomycetota</taxon>
        <taxon>Actinomycetes</taxon>
        <taxon>Mycobacteriales</taxon>
        <taxon>Nocardiaceae</taxon>
        <taxon>Nocardia</taxon>
    </lineage>
</organism>
<reference evidence="7 8" key="1">
    <citation type="submission" date="2020-04" db="EMBL/GenBank/DDBJ databases">
        <title>MicrobeNet Type strains.</title>
        <authorList>
            <person name="Nicholson A.C."/>
        </authorList>
    </citation>
    <scope>NUCLEOTIDE SEQUENCE [LARGE SCALE GENOMIC DNA]</scope>
    <source>
        <strain evidence="7 8">JCM 12354</strain>
    </source>
</reference>
<dbReference type="GO" id="GO:0045892">
    <property type="term" value="P:negative regulation of DNA-templated transcription"/>
    <property type="evidence" value="ECO:0007669"/>
    <property type="project" value="TreeGrafter"/>
</dbReference>
<dbReference type="SMART" id="SM00346">
    <property type="entry name" value="HTH_ICLR"/>
    <property type="match status" value="1"/>
</dbReference>
<dbReference type="SUPFAM" id="SSF55781">
    <property type="entry name" value="GAF domain-like"/>
    <property type="match status" value="1"/>
</dbReference>
<feature type="domain" description="IclR-ED" evidence="6">
    <location>
        <begin position="68"/>
        <end position="247"/>
    </location>
</feature>
<evidence type="ECO:0000256" key="2">
    <source>
        <dbReference type="ARBA" id="ARBA00023125"/>
    </source>
</evidence>
<evidence type="ECO:0000259" key="5">
    <source>
        <dbReference type="PROSITE" id="PS51077"/>
    </source>
</evidence>